<reference evidence="2" key="1">
    <citation type="submission" date="2021-06" db="EMBL/GenBank/DDBJ databases">
        <authorList>
            <person name="Kallberg Y."/>
            <person name="Tangrot J."/>
            <person name="Rosling A."/>
        </authorList>
    </citation>
    <scope>NUCLEOTIDE SEQUENCE</scope>
    <source>
        <strain evidence="2">87-6 pot B 2015</strain>
    </source>
</reference>
<accession>A0A9N9G232</accession>
<name>A0A9N9G232_FUNMO</name>
<evidence type="ECO:0000313" key="2">
    <source>
        <dbReference type="EMBL" id="CAG8572054.1"/>
    </source>
</evidence>
<protein>
    <submittedName>
        <fullName evidence="2">15085_t:CDS:1</fullName>
    </submittedName>
</protein>
<dbReference type="AlphaFoldDB" id="A0A9N9G232"/>
<feature type="compositionally biased region" description="Basic residues" evidence="1">
    <location>
        <begin position="1"/>
        <end position="18"/>
    </location>
</feature>
<proteinExistence type="predicted"/>
<keyword evidence="3" id="KW-1185">Reference proteome</keyword>
<gene>
    <name evidence="2" type="ORF">FMOSSE_LOCUS7506</name>
</gene>
<feature type="region of interest" description="Disordered" evidence="1">
    <location>
        <begin position="53"/>
        <end position="82"/>
    </location>
</feature>
<dbReference type="Proteomes" id="UP000789375">
    <property type="component" value="Unassembled WGS sequence"/>
</dbReference>
<comment type="caution">
    <text evidence="2">The sequence shown here is derived from an EMBL/GenBank/DDBJ whole genome shotgun (WGS) entry which is preliminary data.</text>
</comment>
<organism evidence="2 3">
    <name type="scientific">Funneliformis mosseae</name>
    <name type="common">Endomycorrhizal fungus</name>
    <name type="synonym">Glomus mosseae</name>
    <dbReference type="NCBI Taxonomy" id="27381"/>
    <lineage>
        <taxon>Eukaryota</taxon>
        <taxon>Fungi</taxon>
        <taxon>Fungi incertae sedis</taxon>
        <taxon>Mucoromycota</taxon>
        <taxon>Glomeromycotina</taxon>
        <taxon>Glomeromycetes</taxon>
        <taxon>Glomerales</taxon>
        <taxon>Glomeraceae</taxon>
        <taxon>Funneliformis</taxon>
    </lineage>
</organism>
<dbReference type="EMBL" id="CAJVPP010001767">
    <property type="protein sequence ID" value="CAG8572054.1"/>
    <property type="molecule type" value="Genomic_DNA"/>
</dbReference>
<sequence length="100" mass="11451">MQYRTKRLRKIGGKHASRVHSGQNPTSQHLEFLSRIAMRHKIDYFNSGKYYAEGDTSDSDLNSDPEPEPETQAFTPKPINKNTSTSAIEDIYDLYESILD</sequence>
<feature type="compositionally biased region" description="Acidic residues" evidence="1">
    <location>
        <begin position="55"/>
        <end position="69"/>
    </location>
</feature>
<evidence type="ECO:0000313" key="3">
    <source>
        <dbReference type="Proteomes" id="UP000789375"/>
    </source>
</evidence>
<feature type="region of interest" description="Disordered" evidence="1">
    <location>
        <begin position="1"/>
        <end position="27"/>
    </location>
</feature>
<evidence type="ECO:0000256" key="1">
    <source>
        <dbReference type="SAM" id="MobiDB-lite"/>
    </source>
</evidence>